<keyword evidence="11" id="KW-0408">Iron</keyword>
<dbReference type="InterPro" id="IPR001199">
    <property type="entry name" value="Cyt_B5-like_heme/steroid-bd"/>
</dbReference>
<feature type="domain" description="Cytochrome b5 heme-binding" evidence="14">
    <location>
        <begin position="86"/>
        <end position="168"/>
    </location>
</feature>
<dbReference type="FunFam" id="3.90.420.10:FF:000002">
    <property type="entry name" value="sulfite oxidase, mitochondrial"/>
    <property type="match status" value="1"/>
</dbReference>
<evidence type="ECO:0000256" key="8">
    <source>
        <dbReference type="ARBA" id="ARBA00022617"/>
    </source>
</evidence>
<keyword evidence="9" id="KW-0479">Metal-binding</keyword>
<comment type="pathway">
    <text evidence="5">Energy metabolism; sulfur metabolism.</text>
</comment>
<dbReference type="PRINTS" id="PR00363">
    <property type="entry name" value="CYTOCHROMEB5"/>
</dbReference>
<keyword evidence="12" id="KW-0496">Mitochondrion</keyword>
<dbReference type="EMBL" id="HBHR01012941">
    <property type="protein sequence ID" value="CAD9864227.1"/>
    <property type="molecule type" value="Transcribed_RNA"/>
</dbReference>
<dbReference type="PRINTS" id="PR00407">
    <property type="entry name" value="EUMOPTERIN"/>
</dbReference>
<evidence type="ECO:0000256" key="9">
    <source>
        <dbReference type="ARBA" id="ARBA00022723"/>
    </source>
</evidence>
<proteinExistence type="predicted"/>
<dbReference type="GO" id="GO:0020037">
    <property type="term" value="F:heme binding"/>
    <property type="evidence" value="ECO:0007669"/>
    <property type="project" value="InterPro"/>
</dbReference>
<comment type="pathway">
    <text evidence="4">Sulfur metabolism.</text>
</comment>
<dbReference type="FunFam" id="2.60.40.650:FF:000002">
    <property type="entry name" value="sulfite oxidase"/>
    <property type="match status" value="1"/>
</dbReference>
<accession>A0A7S2UZK1</accession>
<dbReference type="SMART" id="SM01117">
    <property type="entry name" value="Cyt-b5"/>
    <property type="match status" value="1"/>
</dbReference>
<dbReference type="AlphaFoldDB" id="A0A7S2UZK1"/>
<keyword evidence="8" id="KW-0349">Heme</keyword>
<evidence type="ECO:0000256" key="3">
    <source>
        <dbReference type="ARBA" id="ARBA00004569"/>
    </source>
</evidence>
<dbReference type="SUPFAM" id="SSF56524">
    <property type="entry name" value="Oxidoreductase molybdopterin-binding domain"/>
    <property type="match status" value="1"/>
</dbReference>
<keyword evidence="7" id="KW-0500">Molybdenum</keyword>
<sequence>MRALFFQHSRFAVFSGALRSRSLIQYNEHLLQHFRGRASSSSTNFKYGMMTAGLILFGSIISKHDHMEMCVCEPKEPAQKAESSTKATFSLEEVARHNSLSNGSGQVWVTYKGGVYNITEFIANHPGGSSKIMLAAGKQLEPFWRLYSQHTEAKAQDLLVPYKIGDLCPEDLAKLNQHQRDANDPYANDPARHPALVINTQKPFNGEVPPALITDSWITPNELFFVRNHLPVPDIDPKTYHLEVAVEGGKSLKLSMEDLRTKFKQYTVAATTQCAGNRRADMTKVKPVKGLNWTGTAISNAEWTGPKLRDVLLHAGLQDNQEGINHVQFEGLDTDTTTNYGASIPVRKAMDPRGDVILALEMNGRPLPRDHGYPVRAVVPGTVGARNVKWVGKVVASPAESTNHWQQRDYKGFGPYVDWDTVDFDKAPAIQDLPVQSAITEPCPGAKVEPGDTVTVKGYAWSGGGRGIVRVDVSLDGGKTWHQANLSEANRKQNPDQAWGWTLWEAEFKVPETASNGRLELVCKAVDSSYNVQPDTVGPIWNLRGVLSTAWHHVNVDILGPEKEDKDQPFWVPSS</sequence>
<dbReference type="EC" id="1.8.3.1" evidence="6"/>
<evidence type="ECO:0000256" key="11">
    <source>
        <dbReference type="ARBA" id="ARBA00023004"/>
    </source>
</evidence>
<protein>
    <recommendedName>
        <fullName evidence="13">Sulfite oxidase</fullName>
        <ecNumber evidence="6">1.8.3.1</ecNumber>
    </recommendedName>
</protein>
<evidence type="ECO:0000256" key="10">
    <source>
        <dbReference type="ARBA" id="ARBA00023002"/>
    </source>
</evidence>
<evidence type="ECO:0000256" key="5">
    <source>
        <dbReference type="ARBA" id="ARBA00004971"/>
    </source>
</evidence>
<dbReference type="GO" id="GO:0005758">
    <property type="term" value="C:mitochondrial intermembrane space"/>
    <property type="evidence" value="ECO:0007669"/>
    <property type="project" value="UniProtKB-SubCell"/>
</dbReference>
<evidence type="ECO:0000256" key="13">
    <source>
        <dbReference type="ARBA" id="ARBA00070338"/>
    </source>
</evidence>
<dbReference type="GO" id="GO:0008482">
    <property type="term" value="F:sulfite oxidase activity"/>
    <property type="evidence" value="ECO:0007669"/>
    <property type="project" value="UniProtKB-EC"/>
</dbReference>
<dbReference type="InterPro" id="IPR018506">
    <property type="entry name" value="Cyt_B5_heme-BS"/>
</dbReference>
<dbReference type="CDD" id="cd02111">
    <property type="entry name" value="eukary_SO_Moco"/>
    <property type="match status" value="1"/>
</dbReference>
<dbReference type="SUPFAM" id="SSF81296">
    <property type="entry name" value="E set domains"/>
    <property type="match status" value="1"/>
</dbReference>
<evidence type="ECO:0000256" key="4">
    <source>
        <dbReference type="ARBA" id="ARBA00004678"/>
    </source>
</evidence>
<name>A0A7S2UZK1_9STRA</name>
<dbReference type="PROSITE" id="PS50255">
    <property type="entry name" value="CYTOCHROME_B5_2"/>
    <property type="match status" value="1"/>
</dbReference>
<comment type="subcellular location">
    <subcellularLocation>
        <location evidence="3">Mitochondrion intermembrane space</location>
    </subcellularLocation>
</comment>
<keyword evidence="10" id="KW-0560">Oxidoreductase</keyword>
<dbReference type="GO" id="GO:0006790">
    <property type="term" value="P:sulfur compound metabolic process"/>
    <property type="evidence" value="ECO:0007669"/>
    <property type="project" value="TreeGrafter"/>
</dbReference>
<gene>
    <name evidence="15" type="ORF">FJAP1339_LOCUS6331</name>
</gene>
<dbReference type="FunFam" id="3.10.120.10:FF:000007">
    <property type="entry name" value="Sulfite oxidase, mitochondrial"/>
    <property type="match status" value="1"/>
</dbReference>
<evidence type="ECO:0000256" key="6">
    <source>
        <dbReference type="ARBA" id="ARBA00012505"/>
    </source>
</evidence>
<dbReference type="InterPro" id="IPR008335">
    <property type="entry name" value="Mopterin_OxRdtase_euk"/>
</dbReference>
<dbReference type="SUPFAM" id="SSF55856">
    <property type="entry name" value="Cytochrome b5-like heme/steroid binding domain"/>
    <property type="match status" value="1"/>
</dbReference>
<organism evidence="15">
    <name type="scientific">Fibrocapsa japonica</name>
    <dbReference type="NCBI Taxonomy" id="94617"/>
    <lineage>
        <taxon>Eukaryota</taxon>
        <taxon>Sar</taxon>
        <taxon>Stramenopiles</taxon>
        <taxon>Ochrophyta</taxon>
        <taxon>Raphidophyceae</taxon>
        <taxon>Chattonellales</taxon>
        <taxon>Chattonellaceae</taxon>
        <taxon>Fibrocapsa</taxon>
    </lineage>
</organism>
<dbReference type="InterPro" id="IPR000572">
    <property type="entry name" value="OxRdtase_Mopterin-bd_dom"/>
</dbReference>
<dbReference type="Gene3D" id="3.90.420.10">
    <property type="entry name" value="Oxidoreductase, molybdopterin-binding domain"/>
    <property type="match status" value="1"/>
</dbReference>
<dbReference type="InterPro" id="IPR036400">
    <property type="entry name" value="Cyt_B5-like_heme/steroid_sf"/>
</dbReference>
<dbReference type="Pfam" id="PF00174">
    <property type="entry name" value="Oxidored_molyb"/>
    <property type="match status" value="1"/>
</dbReference>
<evidence type="ECO:0000256" key="7">
    <source>
        <dbReference type="ARBA" id="ARBA00022505"/>
    </source>
</evidence>
<evidence type="ECO:0000259" key="14">
    <source>
        <dbReference type="PROSITE" id="PS50255"/>
    </source>
</evidence>
<dbReference type="Pfam" id="PF03404">
    <property type="entry name" value="Mo-co_dimer"/>
    <property type="match status" value="1"/>
</dbReference>
<reference evidence="15" key="1">
    <citation type="submission" date="2021-01" db="EMBL/GenBank/DDBJ databases">
        <authorList>
            <person name="Corre E."/>
            <person name="Pelletier E."/>
            <person name="Niang G."/>
            <person name="Scheremetjew M."/>
            <person name="Finn R."/>
            <person name="Kale V."/>
            <person name="Holt S."/>
            <person name="Cochrane G."/>
            <person name="Meng A."/>
            <person name="Brown T."/>
            <person name="Cohen L."/>
        </authorList>
    </citation>
    <scope>NUCLEOTIDE SEQUENCE</scope>
    <source>
        <strain evidence="15">CCMP1661</strain>
    </source>
</reference>
<evidence type="ECO:0000256" key="1">
    <source>
        <dbReference type="ARBA" id="ARBA00001924"/>
    </source>
</evidence>
<dbReference type="InterPro" id="IPR036374">
    <property type="entry name" value="OxRdtase_Mopterin-bd_sf"/>
</dbReference>
<evidence type="ECO:0000313" key="15">
    <source>
        <dbReference type="EMBL" id="CAD9864227.1"/>
    </source>
</evidence>
<comment type="cofactor">
    <cofactor evidence="1">
        <name>Mo-molybdopterin</name>
        <dbReference type="ChEBI" id="CHEBI:71302"/>
    </cofactor>
</comment>
<evidence type="ECO:0000256" key="12">
    <source>
        <dbReference type="ARBA" id="ARBA00023128"/>
    </source>
</evidence>
<dbReference type="Pfam" id="PF00173">
    <property type="entry name" value="Cyt-b5"/>
    <property type="match status" value="1"/>
</dbReference>
<dbReference type="Gene3D" id="2.60.40.650">
    <property type="match status" value="1"/>
</dbReference>
<dbReference type="PANTHER" id="PTHR19372">
    <property type="entry name" value="SULFITE REDUCTASE"/>
    <property type="match status" value="1"/>
</dbReference>
<comment type="cofactor">
    <cofactor evidence="2">
        <name>heme b</name>
        <dbReference type="ChEBI" id="CHEBI:60344"/>
    </cofactor>
</comment>
<dbReference type="GO" id="GO:0043546">
    <property type="term" value="F:molybdopterin cofactor binding"/>
    <property type="evidence" value="ECO:0007669"/>
    <property type="project" value="TreeGrafter"/>
</dbReference>
<dbReference type="InterPro" id="IPR014756">
    <property type="entry name" value="Ig_E-set"/>
</dbReference>
<dbReference type="Gene3D" id="3.10.120.10">
    <property type="entry name" value="Cytochrome b5-like heme/steroid binding domain"/>
    <property type="match status" value="1"/>
</dbReference>
<dbReference type="InterPro" id="IPR005066">
    <property type="entry name" value="MoCF_OxRdtse_dimer"/>
</dbReference>
<dbReference type="PANTHER" id="PTHR19372:SF7">
    <property type="entry name" value="SULFITE OXIDASE, MITOCHONDRIAL"/>
    <property type="match status" value="1"/>
</dbReference>
<dbReference type="GO" id="GO:0030151">
    <property type="term" value="F:molybdenum ion binding"/>
    <property type="evidence" value="ECO:0007669"/>
    <property type="project" value="InterPro"/>
</dbReference>
<evidence type="ECO:0000256" key="2">
    <source>
        <dbReference type="ARBA" id="ARBA00001970"/>
    </source>
</evidence>
<dbReference type="PROSITE" id="PS00191">
    <property type="entry name" value="CYTOCHROME_B5_1"/>
    <property type="match status" value="1"/>
</dbReference>